<feature type="signal peptide" evidence="1">
    <location>
        <begin position="1"/>
        <end position="20"/>
    </location>
</feature>
<dbReference type="GO" id="GO:0003697">
    <property type="term" value="F:single-stranded DNA binding"/>
    <property type="evidence" value="ECO:0007669"/>
    <property type="project" value="TreeGrafter"/>
</dbReference>
<dbReference type="Gene3D" id="1.10.10.10">
    <property type="entry name" value="Winged helix-like DNA-binding domain superfamily/Winged helix DNA-binding domain"/>
    <property type="match status" value="1"/>
</dbReference>
<keyword evidence="3" id="KW-1185">Reference proteome</keyword>
<sequence length="260" mass="29999">MKCQHFRHLLLFAFNQGSKAAKAACDICAVYGEGAIAERTARDWYAKFKNGNFDLKDACCSGRSVEFDGEQLNQLSHENSRQTTMELAEKMGCSNTAIEKHLHSMGKGQKCGAWVPHALSDNDKNQRATICAGLLARHRSTYGHKQRFLYRIVTGDKKWCLYINMKQRKEWLSSGKQAIPRVKQDVHPRKTMFRVWWDWEGILHYELLERNQTVNAELYVQQMERLNTAIQEKRPSRQHGVLLLHNSARPHIANMTKEAI</sequence>
<evidence type="ECO:0000259" key="2">
    <source>
        <dbReference type="Pfam" id="PF17906"/>
    </source>
</evidence>
<dbReference type="GO" id="GO:0044547">
    <property type="term" value="F:DNA topoisomerase binding"/>
    <property type="evidence" value="ECO:0007669"/>
    <property type="project" value="TreeGrafter"/>
</dbReference>
<proteinExistence type="predicted"/>
<dbReference type="PANTHER" id="PTHR46060:SF2">
    <property type="entry name" value="HISTONE-LYSINE N-METHYLTRANSFERASE SETMAR"/>
    <property type="match status" value="1"/>
</dbReference>
<dbReference type="InterPro" id="IPR036397">
    <property type="entry name" value="RNaseH_sf"/>
</dbReference>
<evidence type="ECO:0000313" key="4">
    <source>
        <dbReference type="WBParaSite" id="Hba_11251"/>
    </source>
</evidence>
<dbReference type="InterPro" id="IPR052709">
    <property type="entry name" value="Transposase-MT_Hybrid"/>
</dbReference>
<dbReference type="GO" id="GO:0044774">
    <property type="term" value="P:mitotic DNA integrity checkpoint signaling"/>
    <property type="evidence" value="ECO:0007669"/>
    <property type="project" value="TreeGrafter"/>
</dbReference>
<organism evidence="3 4">
    <name type="scientific">Heterorhabditis bacteriophora</name>
    <name type="common">Entomopathogenic nematode worm</name>
    <dbReference type="NCBI Taxonomy" id="37862"/>
    <lineage>
        <taxon>Eukaryota</taxon>
        <taxon>Metazoa</taxon>
        <taxon>Ecdysozoa</taxon>
        <taxon>Nematoda</taxon>
        <taxon>Chromadorea</taxon>
        <taxon>Rhabditida</taxon>
        <taxon>Rhabditina</taxon>
        <taxon>Rhabditomorpha</taxon>
        <taxon>Strongyloidea</taxon>
        <taxon>Heterorhabditidae</taxon>
        <taxon>Heterorhabditis</taxon>
    </lineage>
</organism>
<dbReference type="GO" id="GO:0042800">
    <property type="term" value="F:histone H3K4 methyltransferase activity"/>
    <property type="evidence" value="ECO:0007669"/>
    <property type="project" value="TreeGrafter"/>
</dbReference>
<dbReference type="GO" id="GO:0000014">
    <property type="term" value="F:single-stranded DNA endodeoxyribonuclease activity"/>
    <property type="evidence" value="ECO:0007669"/>
    <property type="project" value="TreeGrafter"/>
</dbReference>
<dbReference type="WBParaSite" id="Hba_11251">
    <property type="protein sequence ID" value="Hba_11251"/>
    <property type="gene ID" value="Hba_11251"/>
</dbReference>
<dbReference type="Pfam" id="PF01359">
    <property type="entry name" value="Transposase_1"/>
    <property type="match status" value="1"/>
</dbReference>
<dbReference type="Gene3D" id="3.30.420.10">
    <property type="entry name" value="Ribonuclease H-like superfamily/Ribonuclease H"/>
    <property type="match status" value="1"/>
</dbReference>
<dbReference type="GO" id="GO:0005634">
    <property type="term" value="C:nucleus"/>
    <property type="evidence" value="ECO:0007669"/>
    <property type="project" value="TreeGrafter"/>
</dbReference>
<dbReference type="GO" id="GO:0000729">
    <property type="term" value="P:DNA double-strand break processing"/>
    <property type="evidence" value="ECO:0007669"/>
    <property type="project" value="TreeGrafter"/>
</dbReference>
<feature type="chain" id="PRO_5009310922" evidence="1">
    <location>
        <begin position="21"/>
        <end position="260"/>
    </location>
</feature>
<dbReference type="GO" id="GO:0003690">
    <property type="term" value="F:double-stranded DNA binding"/>
    <property type="evidence" value="ECO:0007669"/>
    <property type="project" value="TreeGrafter"/>
</dbReference>
<dbReference type="AlphaFoldDB" id="A0A1I7X1C4"/>
<evidence type="ECO:0000256" key="1">
    <source>
        <dbReference type="SAM" id="SignalP"/>
    </source>
</evidence>
<dbReference type="GO" id="GO:0015074">
    <property type="term" value="P:DNA integration"/>
    <property type="evidence" value="ECO:0007669"/>
    <property type="project" value="TreeGrafter"/>
</dbReference>
<dbReference type="GO" id="GO:0035861">
    <property type="term" value="C:site of double-strand break"/>
    <property type="evidence" value="ECO:0007669"/>
    <property type="project" value="TreeGrafter"/>
</dbReference>
<dbReference type="PANTHER" id="PTHR46060">
    <property type="entry name" value="MARINER MOS1 TRANSPOSASE-LIKE PROTEIN"/>
    <property type="match status" value="1"/>
</dbReference>
<name>A0A1I7X1C4_HETBA</name>
<dbReference type="Proteomes" id="UP000095283">
    <property type="component" value="Unplaced"/>
</dbReference>
<dbReference type="InterPro" id="IPR041426">
    <property type="entry name" value="Mos1_HTH"/>
</dbReference>
<evidence type="ECO:0000313" key="3">
    <source>
        <dbReference type="Proteomes" id="UP000095283"/>
    </source>
</evidence>
<accession>A0A1I7X1C4</accession>
<dbReference type="GO" id="GO:0000793">
    <property type="term" value="C:condensed chromosome"/>
    <property type="evidence" value="ECO:0007669"/>
    <property type="project" value="TreeGrafter"/>
</dbReference>
<dbReference type="GO" id="GO:0031297">
    <property type="term" value="P:replication fork processing"/>
    <property type="evidence" value="ECO:0007669"/>
    <property type="project" value="TreeGrafter"/>
</dbReference>
<dbReference type="GO" id="GO:0046975">
    <property type="term" value="F:histone H3K36 methyltransferase activity"/>
    <property type="evidence" value="ECO:0007669"/>
    <property type="project" value="TreeGrafter"/>
</dbReference>
<dbReference type="Gene3D" id="1.10.10.1450">
    <property type="match status" value="1"/>
</dbReference>
<feature type="domain" description="Mos1 transposase HTH" evidence="2">
    <location>
        <begin position="4"/>
        <end position="52"/>
    </location>
</feature>
<reference evidence="4" key="1">
    <citation type="submission" date="2016-11" db="UniProtKB">
        <authorList>
            <consortium name="WormBaseParasite"/>
        </authorList>
    </citation>
    <scope>IDENTIFICATION</scope>
</reference>
<dbReference type="Pfam" id="PF17906">
    <property type="entry name" value="HTH_48"/>
    <property type="match status" value="1"/>
</dbReference>
<dbReference type="GO" id="GO:0006303">
    <property type="term" value="P:double-strand break repair via nonhomologous end joining"/>
    <property type="evidence" value="ECO:0007669"/>
    <property type="project" value="TreeGrafter"/>
</dbReference>
<keyword evidence="1" id="KW-0732">Signal</keyword>
<dbReference type="InterPro" id="IPR036388">
    <property type="entry name" value="WH-like_DNA-bd_sf"/>
</dbReference>
<dbReference type="InterPro" id="IPR001888">
    <property type="entry name" value="Transposase_1"/>
</dbReference>
<protein>
    <submittedName>
        <fullName evidence="4">HTH_48 domain-containing protein</fullName>
    </submittedName>
</protein>